<protein>
    <submittedName>
        <fullName evidence="1">Uncharacterized protein</fullName>
    </submittedName>
</protein>
<dbReference type="EMBL" id="JAIGNQ010000003">
    <property type="protein sequence ID" value="MBX7488803.1"/>
    <property type="molecule type" value="Genomic_DNA"/>
</dbReference>
<keyword evidence="2" id="KW-1185">Reference proteome</keyword>
<comment type="caution">
    <text evidence="1">The sequence shown here is derived from an EMBL/GenBank/DDBJ whole genome shotgun (WGS) entry which is preliminary data.</text>
</comment>
<reference evidence="1 2" key="1">
    <citation type="submission" date="2021-08" db="EMBL/GenBank/DDBJ databases">
        <title>Comparative Genomics Analysis of the Genus Qipengyuania Reveals Extensive Genetic Diversity and Metabolic Versatility, Including the Description of Fifteen Novel Species.</title>
        <authorList>
            <person name="Liu Y."/>
        </authorList>
    </citation>
    <scope>NUCLEOTIDE SEQUENCE [LARGE SCALE GENOMIC DNA]</scope>
    <source>
        <strain evidence="1 2">GH25</strain>
    </source>
</reference>
<accession>A0ABS7JFL1</accession>
<dbReference type="RefSeq" id="WP_221598131.1">
    <property type="nucleotide sequence ID" value="NZ_JAIGNQ010000003.1"/>
</dbReference>
<proteinExistence type="predicted"/>
<organism evidence="1 2">
    <name type="scientific">Qipengyuania pacifica</name>
    <dbReference type="NCBI Taxonomy" id="2860199"/>
    <lineage>
        <taxon>Bacteria</taxon>
        <taxon>Pseudomonadati</taxon>
        <taxon>Pseudomonadota</taxon>
        <taxon>Alphaproteobacteria</taxon>
        <taxon>Sphingomonadales</taxon>
        <taxon>Erythrobacteraceae</taxon>
        <taxon>Qipengyuania</taxon>
    </lineage>
</organism>
<name>A0ABS7JFL1_9SPHN</name>
<evidence type="ECO:0000313" key="2">
    <source>
        <dbReference type="Proteomes" id="UP000776651"/>
    </source>
</evidence>
<sequence>MLTLLMTLAFAAAEPVPSDCSLDYDREAELARDVVAFDQTEGQGWRPLYDAECYIDAAELLRDWQSQHEDDLDPTDPRDRSLAKILLWHEAQMWAFGHRNDLALPIFEKIDREGRAASGNAWNLYVDGTLAFLNRDKAALEAAITGLAKEPKPAGWDDAVGADGQPISLPWPQNLDVLEGLLRCWDKSYAVAYLCRDIPART</sequence>
<gene>
    <name evidence="1" type="ORF">K3177_09775</name>
</gene>
<evidence type="ECO:0000313" key="1">
    <source>
        <dbReference type="EMBL" id="MBX7488803.1"/>
    </source>
</evidence>
<dbReference type="Proteomes" id="UP000776651">
    <property type="component" value="Unassembled WGS sequence"/>
</dbReference>